<dbReference type="Proteomes" id="UP000590511">
    <property type="component" value="Unassembled WGS sequence"/>
</dbReference>
<evidence type="ECO:0000313" key="3">
    <source>
        <dbReference type="Proteomes" id="UP000590511"/>
    </source>
</evidence>
<dbReference type="EMBL" id="BOMP01000005">
    <property type="protein sequence ID" value="GIE37418.1"/>
    <property type="molecule type" value="Genomic_DNA"/>
</dbReference>
<name>A0A7W7HDS7_9ACTN</name>
<reference evidence="1 4" key="2">
    <citation type="submission" date="2021-01" db="EMBL/GenBank/DDBJ databases">
        <title>Whole genome shotgun sequence of Actinoplanes lobatus NBRC 12513.</title>
        <authorList>
            <person name="Komaki H."/>
            <person name="Tamura T."/>
        </authorList>
    </citation>
    <scope>NUCLEOTIDE SEQUENCE [LARGE SCALE GENOMIC DNA]</scope>
    <source>
        <strain evidence="1 4">NBRC 12513</strain>
    </source>
</reference>
<dbReference type="EMBL" id="JACHNC010000001">
    <property type="protein sequence ID" value="MBB4748679.1"/>
    <property type="molecule type" value="Genomic_DNA"/>
</dbReference>
<dbReference type="AlphaFoldDB" id="A0A7W7HDS7"/>
<gene>
    <name evidence="1" type="ORF">Alo02nite_03160</name>
    <name evidence="2" type="ORF">BJ964_002840</name>
</gene>
<organism evidence="2 3">
    <name type="scientific">Actinoplanes lobatus</name>
    <dbReference type="NCBI Taxonomy" id="113568"/>
    <lineage>
        <taxon>Bacteria</taxon>
        <taxon>Bacillati</taxon>
        <taxon>Actinomycetota</taxon>
        <taxon>Actinomycetes</taxon>
        <taxon>Micromonosporales</taxon>
        <taxon>Micromonosporaceae</taxon>
        <taxon>Actinoplanes</taxon>
    </lineage>
</organism>
<protein>
    <submittedName>
        <fullName evidence="2">Uncharacterized protein</fullName>
    </submittedName>
</protein>
<keyword evidence="4" id="KW-1185">Reference proteome</keyword>
<evidence type="ECO:0000313" key="1">
    <source>
        <dbReference type="EMBL" id="GIE37418.1"/>
    </source>
</evidence>
<comment type="caution">
    <text evidence="2">The sequence shown here is derived from an EMBL/GenBank/DDBJ whole genome shotgun (WGS) entry which is preliminary data.</text>
</comment>
<sequence length="213" mass="23060">MPHLAPGSIFTIMAGHSHYGRLVGNRRLDGQASTLFVRMFSAAVGGKLTRAPTPGHASGTWTTDVSEWLAGWVIGLEWEPWPFSAWPEPAWPIVFRCPKWASMMYGKSEEEVEPMRLARISLVPRPGAPAAVDAVVLVDATWAAARAGDEVEHVVARAVPGGFEVGVFLQAADGPAGRATADALMRRVLGNSPMLRQWRIVAGSDIPFDSLRH</sequence>
<proteinExistence type="predicted"/>
<reference evidence="2 3" key="1">
    <citation type="submission" date="2020-08" db="EMBL/GenBank/DDBJ databases">
        <title>Sequencing the genomes of 1000 actinobacteria strains.</title>
        <authorList>
            <person name="Klenk H.-P."/>
        </authorList>
    </citation>
    <scope>NUCLEOTIDE SEQUENCE [LARGE SCALE GENOMIC DNA]</scope>
    <source>
        <strain evidence="2 3">DSM 43150</strain>
    </source>
</reference>
<dbReference type="Proteomes" id="UP000631312">
    <property type="component" value="Unassembled WGS sequence"/>
</dbReference>
<dbReference type="RefSeq" id="WP_188121125.1">
    <property type="nucleotide sequence ID" value="NZ_BOMP01000005.1"/>
</dbReference>
<evidence type="ECO:0000313" key="4">
    <source>
        <dbReference type="Proteomes" id="UP000631312"/>
    </source>
</evidence>
<evidence type="ECO:0000313" key="2">
    <source>
        <dbReference type="EMBL" id="MBB4748679.1"/>
    </source>
</evidence>
<accession>A0A7W7HDS7</accession>